<evidence type="ECO:0000313" key="2">
    <source>
        <dbReference type="Proteomes" id="UP001370490"/>
    </source>
</evidence>
<comment type="caution">
    <text evidence="1">The sequence shown here is derived from an EMBL/GenBank/DDBJ whole genome shotgun (WGS) entry which is preliminary data.</text>
</comment>
<protein>
    <submittedName>
        <fullName evidence="1">Uncharacterized protein</fullName>
    </submittedName>
</protein>
<keyword evidence="2" id="KW-1185">Reference proteome</keyword>
<dbReference type="Pfam" id="PF11805">
    <property type="entry name" value="DUF3326"/>
    <property type="match status" value="1"/>
</dbReference>
<name>A0AAN8Z6E2_9MAGN</name>
<evidence type="ECO:0000313" key="1">
    <source>
        <dbReference type="EMBL" id="KAK6922233.1"/>
    </source>
</evidence>
<dbReference type="EMBL" id="JBAMMX010000019">
    <property type="protein sequence ID" value="KAK6922233.1"/>
    <property type="molecule type" value="Genomic_DNA"/>
</dbReference>
<reference evidence="1 2" key="1">
    <citation type="submission" date="2023-12" db="EMBL/GenBank/DDBJ databases">
        <title>A high-quality genome assembly for Dillenia turbinata (Dilleniales).</title>
        <authorList>
            <person name="Chanderbali A."/>
        </authorList>
    </citation>
    <scope>NUCLEOTIDE SEQUENCE [LARGE SCALE GENOMIC DNA]</scope>
    <source>
        <strain evidence="1">LSX21</strain>
        <tissue evidence="1">Leaf</tissue>
    </source>
</reference>
<sequence length="75" mass="8434">MQKFPALLCEAGGLGSYAGMEEELRIQHLQVADATRASLGDSLLEYVVADKPWRFRMEINIKLVPSPVNRDLMNE</sequence>
<proteinExistence type="predicted"/>
<gene>
    <name evidence="1" type="ORF">RJ641_012740</name>
</gene>
<dbReference type="InterPro" id="IPR021763">
    <property type="entry name" value="DUF3326"/>
</dbReference>
<dbReference type="Proteomes" id="UP001370490">
    <property type="component" value="Unassembled WGS sequence"/>
</dbReference>
<accession>A0AAN8Z6E2</accession>
<dbReference type="AlphaFoldDB" id="A0AAN8Z6E2"/>
<organism evidence="1 2">
    <name type="scientific">Dillenia turbinata</name>
    <dbReference type="NCBI Taxonomy" id="194707"/>
    <lineage>
        <taxon>Eukaryota</taxon>
        <taxon>Viridiplantae</taxon>
        <taxon>Streptophyta</taxon>
        <taxon>Embryophyta</taxon>
        <taxon>Tracheophyta</taxon>
        <taxon>Spermatophyta</taxon>
        <taxon>Magnoliopsida</taxon>
        <taxon>eudicotyledons</taxon>
        <taxon>Gunneridae</taxon>
        <taxon>Pentapetalae</taxon>
        <taxon>Dilleniales</taxon>
        <taxon>Dilleniaceae</taxon>
        <taxon>Dillenia</taxon>
    </lineage>
</organism>